<feature type="domain" description="CHRD" evidence="2">
    <location>
        <begin position="53"/>
        <end position="182"/>
    </location>
</feature>
<evidence type="ECO:0000313" key="4">
    <source>
        <dbReference type="Proteomes" id="UP000660675"/>
    </source>
</evidence>
<feature type="signal peptide" evidence="1">
    <location>
        <begin position="1"/>
        <end position="28"/>
    </location>
</feature>
<feature type="chain" id="PRO_5045867958" description="CHRD domain-containing protein" evidence="1">
    <location>
        <begin position="29"/>
        <end position="317"/>
    </location>
</feature>
<comment type="caution">
    <text evidence="3">The sequence shown here is derived from an EMBL/GenBank/DDBJ whole genome shotgun (WGS) entry which is preliminary data.</text>
</comment>
<keyword evidence="4" id="KW-1185">Reference proteome</keyword>
<organism evidence="3 4">
    <name type="scientific">Streptomyces gelaticus</name>
    <dbReference type="NCBI Taxonomy" id="285446"/>
    <lineage>
        <taxon>Bacteria</taxon>
        <taxon>Bacillati</taxon>
        <taxon>Actinomycetota</taxon>
        <taxon>Actinomycetes</taxon>
        <taxon>Kitasatosporales</taxon>
        <taxon>Streptomycetaceae</taxon>
        <taxon>Streptomyces</taxon>
    </lineage>
</organism>
<dbReference type="InterPro" id="IPR010895">
    <property type="entry name" value="CHRD"/>
</dbReference>
<evidence type="ECO:0000313" key="3">
    <source>
        <dbReference type="EMBL" id="GGV85475.1"/>
    </source>
</evidence>
<sequence>MRRLTVAAGVAVLLAGLTGFAGTAPASAENGPGPGGSDGARVSTAAAEAARAPAVSLIARLTGDQAARKKDGPAEGAQDGKAVALIKVKGDRVTFALTWNGIGRPTRGHLHQGQAGSDGGVKAELFGTAMPASVNSAAGQTSMSSAAFARRLRTNPGGFYIDLHSEESPGGTVRGQLRLLEKPVNPLSIIRGGKLRALADGGQEIPADAPGKAGDPDGHSTTFLHPRPDRVDYSMAWVNIGAPLAGHIHEGVLGENGDVRLPLFVTPVPKNIFAISGSVGTPDAELIARLKGSPTTFYSNVHTREFPDGAVRGQLFR</sequence>
<name>A0ABQ2W1U0_9ACTN</name>
<proteinExistence type="predicted"/>
<evidence type="ECO:0000259" key="2">
    <source>
        <dbReference type="PROSITE" id="PS50933"/>
    </source>
</evidence>
<dbReference type="EMBL" id="BMTF01000009">
    <property type="protein sequence ID" value="GGV85475.1"/>
    <property type="molecule type" value="Genomic_DNA"/>
</dbReference>
<gene>
    <name evidence="3" type="ORF">GCM10015535_32120</name>
</gene>
<keyword evidence="1" id="KW-0732">Signal</keyword>
<evidence type="ECO:0000256" key="1">
    <source>
        <dbReference type="SAM" id="SignalP"/>
    </source>
</evidence>
<dbReference type="PROSITE" id="PS50933">
    <property type="entry name" value="CHRD"/>
    <property type="match status" value="1"/>
</dbReference>
<protein>
    <recommendedName>
        <fullName evidence="2">CHRD domain-containing protein</fullName>
    </recommendedName>
</protein>
<dbReference type="Proteomes" id="UP000660675">
    <property type="component" value="Unassembled WGS sequence"/>
</dbReference>
<dbReference type="SMART" id="SM00754">
    <property type="entry name" value="CHRD"/>
    <property type="match status" value="2"/>
</dbReference>
<reference evidence="4" key="1">
    <citation type="journal article" date="2019" name="Int. J. Syst. Evol. Microbiol.">
        <title>The Global Catalogue of Microorganisms (GCM) 10K type strain sequencing project: providing services to taxonomists for standard genome sequencing and annotation.</title>
        <authorList>
            <consortium name="The Broad Institute Genomics Platform"/>
            <consortium name="The Broad Institute Genome Sequencing Center for Infectious Disease"/>
            <person name="Wu L."/>
            <person name="Ma J."/>
        </authorList>
    </citation>
    <scope>NUCLEOTIDE SEQUENCE [LARGE SCALE GENOMIC DNA]</scope>
    <source>
        <strain evidence="4">JCM 4376</strain>
    </source>
</reference>
<dbReference type="Pfam" id="PF07452">
    <property type="entry name" value="CHRD"/>
    <property type="match status" value="2"/>
</dbReference>
<dbReference type="RefSeq" id="WP_189544396.1">
    <property type="nucleotide sequence ID" value="NZ_BMTF01000009.1"/>
</dbReference>
<accession>A0ABQ2W1U0</accession>